<keyword evidence="1" id="KW-0732">Signal</keyword>
<evidence type="ECO:0000313" key="2">
    <source>
        <dbReference type="EMBL" id="RKS21997.1"/>
    </source>
</evidence>
<dbReference type="AlphaFoldDB" id="A0A495M7D9"/>
<evidence type="ECO:0008006" key="4">
    <source>
        <dbReference type="Google" id="ProtNLM"/>
    </source>
</evidence>
<dbReference type="OrthoDB" id="1046747at2"/>
<sequence>MAKSKKLKSFKTIGVFALLLLLPFSLFAQDEFSKIPLKGKIKSYTTYRLFGDSLNPSSVVVKKVTYDKKDRLLTSFAETERGSQSNEVNIFNDTTVTNYSCQCKDIDAFIKKFEIRDNAELKKMRGYGTGQEPTKFVKITQLDKRGNAAVVSNYFEMGYKTSEVRLWHDAANNEIKKERYDFDGNLEETILNTYDKARKQIGQTINRPKEGEYKYTWSYDKQGNNTEFLTYHNGALQSHQKYNRTAKDGYTEFNTTNVLKNVTYIQKQVYYDAKGNEIKTINFNPDGSMQSRHEFAYDKNGNLKTYSVYYKEDVLSTQYDYTVDAKGNAIEMKKKQLVTHHLADGRKEQRYELSKYKREVEYMK</sequence>
<comment type="caution">
    <text evidence="2">The sequence shown here is derived from an EMBL/GenBank/DDBJ whole genome shotgun (WGS) entry which is preliminary data.</text>
</comment>
<name>A0A495M7D9_9FLAO</name>
<feature type="chain" id="PRO_5019822260" description="YD repeat-containing protein" evidence="1">
    <location>
        <begin position="29"/>
        <end position="364"/>
    </location>
</feature>
<evidence type="ECO:0000256" key="1">
    <source>
        <dbReference type="SAM" id="SignalP"/>
    </source>
</evidence>
<dbReference type="EMBL" id="RBLC01000003">
    <property type="protein sequence ID" value="RKS21997.1"/>
    <property type="molecule type" value="Genomic_DNA"/>
</dbReference>
<dbReference type="RefSeq" id="WP_121376918.1">
    <property type="nucleotide sequence ID" value="NZ_RBLC01000003.1"/>
</dbReference>
<evidence type="ECO:0000313" key="3">
    <source>
        <dbReference type="Proteomes" id="UP000277579"/>
    </source>
</evidence>
<gene>
    <name evidence="2" type="ORF">CLV94_2634</name>
</gene>
<feature type="signal peptide" evidence="1">
    <location>
        <begin position="1"/>
        <end position="28"/>
    </location>
</feature>
<protein>
    <recommendedName>
        <fullName evidence="4">YD repeat-containing protein</fullName>
    </recommendedName>
</protein>
<keyword evidence="3" id="KW-1185">Reference proteome</keyword>
<proteinExistence type="predicted"/>
<dbReference type="Proteomes" id="UP000277579">
    <property type="component" value="Unassembled WGS sequence"/>
</dbReference>
<accession>A0A495M7D9</accession>
<reference evidence="2 3" key="1">
    <citation type="submission" date="2018-10" db="EMBL/GenBank/DDBJ databases">
        <title>Genomic Encyclopedia of Archaeal and Bacterial Type Strains, Phase II (KMG-II): from individual species to whole genera.</title>
        <authorList>
            <person name="Goeker M."/>
        </authorList>
    </citation>
    <scope>NUCLEOTIDE SEQUENCE [LARGE SCALE GENOMIC DNA]</scope>
    <source>
        <strain evidence="2 3">DSM 29537</strain>
    </source>
</reference>
<dbReference type="Gene3D" id="2.180.10.10">
    <property type="entry name" value="RHS repeat-associated core"/>
    <property type="match status" value="1"/>
</dbReference>
<organism evidence="2 3">
    <name type="scientific">Flavobacterium endophyticum</name>
    <dbReference type="NCBI Taxonomy" id="1540163"/>
    <lineage>
        <taxon>Bacteria</taxon>
        <taxon>Pseudomonadati</taxon>
        <taxon>Bacteroidota</taxon>
        <taxon>Flavobacteriia</taxon>
        <taxon>Flavobacteriales</taxon>
        <taxon>Flavobacteriaceae</taxon>
        <taxon>Flavobacterium</taxon>
    </lineage>
</organism>